<name>A0ABW3S1R5_9BACL</name>
<dbReference type="PANTHER" id="PTHR43280">
    <property type="entry name" value="ARAC-FAMILY TRANSCRIPTIONAL REGULATOR"/>
    <property type="match status" value="1"/>
</dbReference>
<comment type="caution">
    <text evidence="5">The sequence shown here is derived from an EMBL/GenBank/DDBJ whole genome shotgun (WGS) entry which is preliminary data.</text>
</comment>
<dbReference type="InterPro" id="IPR013096">
    <property type="entry name" value="Cupin_2"/>
</dbReference>
<dbReference type="InterPro" id="IPR011051">
    <property type="entry name" value="RmlC_Cupin_sf"/>
</dbReference>
<sequence length="321" mass="36180">MDLKKWKNELSTVLNGLCSEIRINDAVIDWVDIVIEQTGSSGKCPPHAHTWYEFNYVLSGQIQTRFMDKDIMIRKGEFFLIPPGMTHSHVYFKENPLEGVCLRWRFSPSVEQTDGASMDDGELRPSSDADGEQAASSLFHRLSLLKDWPPGAHHDHYGIQPLLLRLFEEAGAGCSTLYLQLLLVQFLEILASVRASHHPSAAKSAGATDALVRKVEIYLEDFQGEQLNVEELAASMHMSYGHLSRVYKQKTGRTIVEEMNRIRLTKACELLRKPSLLIKEVAEQSGFADIYYFSKAFKKKYGVSPQAYRKQGLAAAELEGL</sequence>
<dbReference type="Gene3D" id="1.10.10.60">
    <property type="entry name" value="Homeodomain-like"/>
    <property type="match status" value="2"/>
</dbReference>
<feature type="domain" description="HTH araC/xylS-type" evidence="4">
    <location>
        <begin position="213"/>
        <end position="311"/>
    </location>
</feature>
<dbReference type="Pfam" id="PF07883">
    <property type="entry name" value="Cupin_2"/>
    <property type="match status" value="1"/>
</dbReference>
<gene>
    <name evidence="5" type="ORF">ACFQ3W_20870</name>
</gene>
<dbReference type="InterPro" id="IPR020449">
    <property type="entry name" value="Tscrpt_reg_AraC-type_HTH"/>
</dbReference>
<evidence type="ECO:0000313" key="5">
    <source>
        <dbReference type="EMBL" id="MFD1178731.1"/>
    </source>
</evidence>
<dbReference type="InterPro" id="IPR009057">
    <property type="entry name" value="Homeodomain-like_sf"/>
</dbReference>
<keyword evidence="3" id="KW-0804">Transcription</keyword>
<dbReference type="InterPro" id="IPR018060">
    <property type="entry name" value="HTH_AraC"/>
</dbReference>
<evidence type="ECO:0000259" key="4">
    <source>
        <dbReference type="PROSITE" id="PS01124"/>
    </source>
</evidence>
<keyword evidence="6" id="KW-1185">Reference proteome</keyword>
<dbReference type="InterPro" id="IPR018062">
    <property type="entry name" value="HTH_AraC-typ_CS"/>
</dbReference>
<proteinExistence type="predicted"/>
<dbReference type="PRINTS" id="PR00032">
    <property type="entry name" value="HTHARAC"/>
</dbReference>
<dbReference type="PROSITE" id="PS00041">
    <property type="entry name" value="HTH_ARAC_FAMILY_1"/>
    <property type="match status" value="1"/>
</dbReference>
<dbReference type="SMART" id="SM00342">
    <property type="entry name" value="HTH_ARAC"/>
    <property type="match status" value="1"/>
</dbReference>
<dbReference type="EMBL" id="JBHTLM010000020">
    <property type="protein sequence ID" value="MFD1178731.1"/>
    <property type="molecule type" value="Genomic_DNA"/>
</dbReference>
<dbReference type="PANTHER" id="PTHR43280:SF30">
    <property type="entry name" value="MMSAB OPERON REGULATORY PROTEIN"/>
    <property type="match status" value="1"/>
</dbReference>
<evidence type="ECO:0000256" key="2">
    <source>
        <dbReference type="ARBA" id="ARBA00023125"/>
    </source>
</evidence>
<dbReference type="InterPro" id="IPR014710">
    <property type="entry name" value="RmlC-like_jellyroll"/>
</dbReference>
<dbReference type="PROSITE" id="PS01124">
    <property type="entry name" value="HTH_ARAC_FAMILY_2"/>
    <property type="match status" value="1"/>
</dbReference>
<evidence type="ECO:0000313" key="6">
    <source>
        <dbReference type="Proteomes" id="UP001597262"/>
    </source>
</evidence>
<dbReference type="Proteomes" id="UP001597262">
    <property type="component" value="Unassembled WGS sequence"/>
</dbReference>
<evidence type="ECO:0000256" key="1">
    <source>
        <dbReference type="ARBA" id="ARBA00023015"/>
    </source>
</evidence>
<reference evidence="6" key="1">
    <citation type="journal article" date="2019" name="Int. J. Syst. Evol. Microbiol.">
        <title>The Global Catalogue of Microorganisms (GCM) 10K type strain sequencing project: providing services to taxonomists for standard genome sequencing and annotation.</title>
        <authorList>
            <consortium name="The Broad Institute Genomics Platform"/>
            <consortium name="The Broad Institute Genome Sequencing Center for Infectious Disease"/>
            <person name="Wu L."/>
            <person name="Ma J."/>
        </authorList>
    </citation>
    <scope>NUCLEOTIDE SEQUENCE [LARGE SCALE GENOMIC DNA]</scope>
    <source>
        <strain evidence="6">CCUG 59189</strain>
    </source>
</reference>
<dbReference type="SUPFAM" id="SSF46689">
    <property type="entry name" value="Homeodomain-like"/>
    <property type="match status" value="2"/>
</dbReference>
<dbReference type="Gene3D" id="2.60.120.10">
    <property type="entry name" value="Jelly Rolls"/>
    <property type="match status" value="1"/>
</dbReference>
<protein>
    <submittedName>
        <fullName evidence="5">Helix-turn-helix domain-containing protein</fullName>
    </submittedName>
</protein>
<dbReference type="CDD" id="cd02208">
    <property type="entry name" value="cupin_RmlC-like"/>
    <property type="match status" value="1"/>
</dbReference>
<accession>A0ABW3S1R5</accession>
<evidence type="ECO:0000256" key="3">
    <source>
        <dbReference type="ARBA" id="ARBA00023163"/>
    </source>
</evidence>
<organism evidence="5 6">
    <name type="scientific">Paenibacillus puldeungensis</name>
    <dbReference type="NCBI Taxonomy" id="696536"/>
    <lineage>
        <taxon>Bacteria</taxon>
        <taxon>Bacillati</taxon>
        <taxon>Bacillota</taxon>
        <taxon>Bacilli</taxon>
        <taxon>Bacillales</taxon>
        <taxon>Paenibacillaceae</taxon>
        <taxon>Paenibacillus</taxon>
    </lineage>
</organism>
<dbReference type="RefSeq" id="WP_379321173.1">
    <property type="nucleotide sequence ID" value="NZ_JBHTLM010000020.1"/>
</dbReference>
<dbReference type="Pfam" id="PF12833">
    <property type="entry name" value="HTH_18"/>
    <property type="match status" value="1"/>
</dbReference>
<dbReference type="SUPFAM" id="SSF51182">
    <property type="entry name" value="RmlC-like cupins"/>
    <property type="match status" value="1"/>
</dbReference>
<keyword evidence="1" id="KW-0805">Transcription regulation</keyword>
<keyword evidence="2" id="KW-0238">DNA-binding</keyword>